<evidence type="ECO:0000313" key="3">
    <source>
        <dbReference type="EMBL" id="TWU42943.1"/>
    </source>
</evidence>
<dbReference type="OrthoDB" id="239030at2"/>
<feature type="compositionally biased region" description="Pro residues" evidence="1">
    <location>
        <begin position="141"/>
        <end position="151"/>
    </location>
</feature>
<feature type="compositionally biased region" description="Low complexity" evidence="1">
    <location>
        <begin position="111"/>
        <end position="132"/>
    </location>
</feature>
<feature type="transmembrane region" description="Helical" evidence="2">
    <location>
        <begin position="394"/>
        <end position="417"/>
    </location>
</feature>
<evidence type="ECO:0000256" key="2">
    <source>
        <dbReference type="SAM" id="Phobius"/>
    </source>
</evidence>
<protein>
    <submittedName>
        <fullName evidence="3">Uncharacterized protein</fullName>
    </submittedName>
</protein>
<proteinExistence type="predicted"/>
<dbReference type="EMBL" id="SJPY01000003">
    <property type="protein sequence ID" value="TWU42943.1"/>
    <property type="molecule type" value="Genomic_DNA"/>
</dbReference>
<feature type="compositionally biased region" description="Polar residues" evidence="1">
    <location>
        <begin position="154"/>
        <end position="173"/>
    </location>
</feature>
<dbReference type="AlphaFoldDB" id="A0A5C6DZT1"/>
<evidence type="ECO:0000313" key="4">
    <source>
        <dbReference type="Proteomes" id="UP000315471"/>
    </source>
</evidence>
<feature type="transmembrane region" description="Helical" evidence="2">
    <location>
        <begin position="440"/>
        <end position="459"/>
    </location>
</feature>
<reference evidence="3 4" key="1">
    <citation type="submission" date="2019-02" db="EMBL/GenBank/DDBJ databases">
        <title>Deep-cultivation of Planctomycetes and their phenomic and genomic characterization uncovers novel biology.</title>
        <authorList>
            <person name="Wiegand S."/>
            <person name="Jogler M."/>
            <person name="Boedeker C."/>
            <person name="Pinto D."/>
            <person name="Vollmers J."/>
            <person name="Rivas-Marin E."/>
            <person name="Kohn T."/>
            <person name="Peeters S.H."/>
            <person name="Heuer A."/>
            <person name="Rast P."/>
            <person name="Oberbeckmann S."/>
            <person name="Bunk B."/>
            <person name="Jeske O."/>
            <person name="Meyerdierks A."/>
            <person name="Storesund J.E."/>
            <person name="Kallscheuer N."/>
            <person name="Luecker S."/>
            <person name="Lage O.M."/>
            <person name="Pohl T."/>
            <person name="Merkel B.J."/>
            <person name="Hornburger P."/>
            <person name="Mueller R.-W."/>
            <person name="Bruemmer F."/>
            <person name="Labrenz M."/>
            <person name="Spormann A.M."/>
            <person name="Op Den Camp H."/>
            <person name="Overmann J."/>
            <person name="Amann R."/>
            <person name="Jetten M.S.M."/>
            <person name="Mascher T."/>
            <person name="Medema M.H."/>
            <person name="Devos D.P."/>
            <person name="Kaster A.-K."/>
            <person name="Ovreas L."/>
            <person name="Rohde M."/>
            <person name="Galperin M.Y."/>
            <person name="Jogler C."/>
        </authorList>
    </citation>
    <scope>NUCLEOTIDE SEQUENCE [LARGE SCALE GENOMIC DNA]</scope>
    <source>
        <strain evidence="3 4">Q31b</strain>
    </source>
</reference>
<feature type="compositionally biased region" description="Low complexity" evidence="1">
    <location>
        <begin position="10"/>
        <end position="20"/>
    </location>
</feature>
<accession>A0A5C6DZT1</accession>
<feature type="transmembrane region" description="Helical" evidence="2">
    <location>
        <begin position="368"/>
        <end position="387"/>
    </location>
</feature>
<evidence type="ECO:0000256" key="1">
    <source>
        <dbReference type="SAM" id="MobiDB-lite"/>
    </source>
</evidence>
<keyword evidence="2" id="KW-0472">Membrane</keyword>
<feature type="region of interest" description="Disordered" evidence="1">
    <location>
        <begin position="503"/>
        <end position="532"/>
    </location>
</feature>
<keyword evidence="2" id="KW-0812">Transmembrane</keyword>
<feature type="region of interest" description="Disordered" evidence="1">
    <location>
        <begin position="1"/>
        <end position="23"/>
    </location>
</feature>
<dbReference type="Gene3D" id="2.20.28.160">
    <property type="match status" value="1"/>
</dbReference>
<feature type="transmembrane region" description="Helical" evidence="2">
    <location>
        <begin position="327"/>
        <end position="348"/>
    </location>
</feature>
<keyword evidence="2" id="KW-1133">Transmembrane helix</keyword>
<feature type="region of interest" description="Disordered" evidence="1">
    <location>
        <begin position="36"/>
        <end position="175"/>
    </location>
</feature>
<name>A0A5C6DZT1_9BACT</name>
<organism evidence="3 4">
    <name type="scientific">Novipirellula aureliae</name>
    <dbReference type="NCBI Taxonomy" id="2527966"/>
    <lineage>
        <taxon>Bacteria</taxon>
        <taxon>Pseudomonadati</taxon>
        <taxon>Planctomycetota</taxon>
        <taxon>Planctomycetia</taxon>
        <taxon>Pirellulales</taxon>
        <taxon>Pirellulaceae</taxon>
        <taxon>Novipirellula</taxon>
    </lineage>
</organism>
<dbReference type="Proteomes" id="UP000315471">
    <property type="component" value="Unassembled WGS sequence"/>
</dbReference>
<feature type="transmembrane region" description="Helical" evidence="2">
    <location>
        <begin position="295"/>
        <end position="315"/>
    </location>
</feature>
<comment type="caution">
    <text evidence="3">The sequence shown here is derived from an EMBL/GenBank/DDBJ whole genome shotgun (WGS) entry which is preliminary data.</text>
</comment>
<sequence>MLKCPQCDRSVSIEPSSSASERVKCPHCGKTFLTPGVIGSAPNDDDDWLSLDSDTVPSPNQAPASDPFPKSAPDQAPIPDPPTAGSSSVADFDDWGDEIPALLPAKERKPSSNFGTDGSSSSDDFDAFDFGSLPDFETPSTPSPHQNPAPKPLATTSQTPASTPNSPKTASTADQDEYANEYRLKCKVCGSLLYVQATQAGKTVKCSDCYTQLTVPPPPKIKKKQSLDLQKVETFGLGESPTTPKPIEAFRKSAEQYLDEASRAEIETPPPTYDVPSIGVWLKGIFGIFFDIGVIAHWIILSVFASALAVLYVNFQESKIIIPASYIGGFFLCAIVISCGFAILQSVANGEERVTDWPIFDFYAWMEPLFVAFSAFGFSAVPVWFLCQWLFGPGLMAVAITMLSLYILFPFVLLSMLDMGNPFTPFSAEVSRSITNSHEAWGGLYFTAGIMFFLLLVFYGMCTTIAPQAAAVMTVFVTIGCAFLYFAMIGRLAYTIGQDIIEPKLDKPKPDKPKPDTPKPDTLKPDQKEKRE</sequence>
<feature type="transmembrane region" description="Helical" evidence="2">
    <location>
        <begin position="471"/>
        <end position="494"/>
    </location>
</feature>
<keyword evidence="4" id="KW-1185">Reference proteome</keyword>
<gene>
    <name evidence="3" type="ORF">Q31b_19770</name>
</gene>
<dbReference type="RefSeq" id="WP_146599457.1">
    <property type="nucleotide sequence ID" value="NZ_SJPY01000003.1"/>
</dbReference>